<dbReference type="GO" id="GO:0047527">
    <property type="term" value="F:2,3-dihydroxybenzoate-serine ligase activity"/>
    <property type="evidence" value="ECO:0007669"/>
    <property type="project" value="TreeGrafter"/>
</dbReference>
<evidence type="ECO:0000256" key="2">
    <source>
        <dbReference type="ARBA" id="ARBA00022553"/>
    </source>
</evidence>
<evidence type="ECO:0000256" key="1">
    <source>
        <dbReference type="ARBA" id="ARBA00022450"/>
    </source>
</evidence>
<dbReference type="InterPro" id="IPR000873">
    <property type="entry name" value="AMP-dep_synth/lig_dom"/>
</dbReference>
<evidence type="ECO:0000259" key="3">
    <source>
        <dbReference type="Pfam" id="PF00501"/>
    </source>
</evidence>
<protein>
    <recommendedName>
        <fullName evidence="7">Non-ribosomal peptide synthetase</fullName>
    </recommendedName>
</protein>
<sequence>MSDTAAHKQLRDISHRLMRLDAIKQKTFLTQLAARGVNLEMLPIARQERTQAPLSFAQSRLWFLWRMDPDSSAYNISATVRIRGDLQMRALQQAFDTLAIRHSALRTIFRQEGSEAEQIVLDPRPVALRQVMIDGNDREGQARLLARQEALMPFDLEAGPLMRVALLALGEDDHFLVVTLHHIVADGWSMGVLVDEFWKLYAAFACGETPTLAQPDIEYVDYAEWQRLWMSAVDGGRQVEYWTGRLQDPAVLQLPIDHARPAVPDLAGSALRLALDPELADGLRALARRHRTTLFVVLLASFKLLLYRYTGQSDICVGVPVANRHRDETRGVIGLFVNTQVLRTEIDGCATIADFIGSVHSATIEAQENQDLPFERLLEILQPKRSLSQNPLVQVLYNHQRRRASGNPPSLTNLQIEKIDAEAETVKFDFALDSEEGPSGEIRAIFTYATTLFETATIERLALHWVTILRSMVEKDAQPIAGMDLLSEEEWARLRRWNGSADTGSSFEPVHRTVTKFARETPDAPSLIFGDEIITYAELDRRANQLAHRLISLGVRPSDLVGISARRSPSLVIAFVAVLKTGAAYLPLDPEHPAKRQVDTLRDAGARVVLIDTEDATLTPLAGIEVAALDSSDLEAEYDGDVGIKVAPASLAYVIYTSGSTGVPKGVAVEHGPFAMHCEVTAGLYDMDRNSRELHFLSFTFDGAHERLWTALTCGAALVMRDGDLWSAEQTLDVLREKRVTNAGFPTAYVQQLADFAAWHGDPPPVELYSFGGEAMPKEGFDKIKRALKPRTLINGYGPTETVVTPLVWKVDASAEIDGSYAPIGRPVGRRSAYILDRELNVAPVGVAGELYIGGAGLARGYWRRGKLTAERFIPDPFGLPGARLYRTGDVARWRADGVIEYVGRSDHQVKIRGFRIELGEIEARLLAQAGVRAAVVVAREAGAGRQLVGYVSGEAL</sequence>
<dbReference type="NCBIfam" id="TIGR01733">
    <property type="entry name" value="AA-adenyl-dom"/>
    <property type="match status" value="1"/>
</dbReference>
<organism evidence="5 6">
    <name type="scientific">Nitrobacter vulgaris</name>
    <dbReference type="NCBI Taxonomy" id="29421"/>
    <lineage>
        <taxon>Bacteria</taxon>
        <taxon>Pseudomonadati</taxon>
        <taxon>Pseudomonadota</taxon>
        <taxon>Alphaproteobacteria</taxon>
        <taxon>Hyphomicrobiales</taxon>
        <taxon>Nitrobacteraceae</taxon>
        <taxon>Nitrobacter</taxon>
    </lineage>
</organism>
<proteinExistence type="predicted"/>
<dbReference type="Gene3D" id="3.30.559.30">
    <property type="entry name" value="Nonribosomal peptide synthetase, condensation domain"/>
    <property type="match status" value="1"/>
</dbReference>
<feature type="non-terminal residue" evidence="5">
    <location>
        <position position="957"/>
    </location>
</feature>
<dbReference type="GO" id="GO:0043041">
    <property type="term" value="P:amino acid activation for nonribosomal peptide biosynthetic process"/>
    <property type="evidence" value="ECO:0007669"/>
    <property type="project" value="TreeGrafter"/>
</dbReference>
<dbReference type="FunFam" id="3.40.50.980:FF:000001">
    <property type="entry name" value="Non-ribosomal peptide synthetase"/>
    <property type="match status" value="1"/>
</dbReference>
<dbReference type="InterPro" id="IPR045851">
    <property type="entry name" value="AMP-bd_C_sf"/>
</dbReference>
<feature type="domain" description="Condensation" evidence="4">
    <location>
        <begin position="49"/>
        <end position="494"/>
    </location>
</feature>
<dbReference type="SUPFAM" id="SSF56801">
    <property type="entry name" value="Acetyl-CoA synthetase-like"/>
    <property type="match status" value="1"/>
</dbReference>
<dbReference type="InterPro" id="IPR020845">
    <property type="entry name" value="AMP-binding_CS"/>
</dbReference>
<dbReference type="OrthoDB" id="9803968at2"/>
<keyword evidence="6" id="KW-1185">Reference proteome</keyword>
<name>A0A1V4HTI3_NITVU</name>
<dbReference type="CDD" id="cd19531">
    <property type="entry name" value="LCL_NRPS-like"/>
    <property type="match status" value="1"/>
</dbReference>
<dbReference type="GO" id="GO:0005829">
    <property type="term" value="C:cytosol"/>
    <property type="evidence" value="ECO:0007669"/>
    <property type="project" value="TreeGrafter"/>
</dbReference>
<dbReference type="PROSITE" id="PS00455">
    <property type="entry name" value="AMP_BINDING"/>
    <property type="match status" value="1"/>
</dbReference>
<evidence type="ECO:0000313" key="6">
    <source>
        <dbReference type="Proteomes" id="UP000189940"/>
    </source>
</evidence>
<keyword evidence="1" id="KW-0596">Phosphopantetheine</keyword>
<dbReference type="SUPFAM" id="SSF52777">
    <property type="entry name" value="CoA-dependent acyltransferases"/>
    <property type="match status" value="2"/>
</dbReference>
<dbReference type="Gene3D" id="3.30.559.10">
    <property type="entry name" value="Chloramphenicol acetyltransferase-like domain"/>
    <property type="match status" value="1"/>
</dbReference>
<dbReference type="PANTHER" id="PTHR45527:SF1">
    <property type="entry name" value="FATTY ACID SYNTHASE"/>
    <property type="match status" value="1"/>
</dbReference>
<gene>
    <name evidence="5" type="ORF">B2M20_18565</name>
</gene>
<comment type="caution">
    <text evidence="5">The sequence shown here is derived from an EMBL/GenBank/DDBJ whole genome shotgun (WGS) entry which is preliminary data.</text>
</comment>
<dbReference type="Gene3D" id="3.40.50.980">
    <property type="match status" value="2"/>
</dbReference>
<dbReference type="EMBL" id="MWPQ01000078">
    <property type="protein sequence ID" value="OPH81286.1"/>
    <property type="molecule type" value="Genomic_DNA"/>
</dbReference>
<dbReference type="Proteomes" id="UP000189940">
    <property type="component" value="Unassembled WGS sequence"/>
</dbReference>
<dbReference type="FunFam" id="3.30.559.10:FF:000012">
    <property type="entry name" value="Non-ribosomal peptide synthetase"/>
    <property type="match status" value="1"/>
</dbReference>
<accession>A0A1V4HTI3</accession>
<dbReference type="GO" id="GO:0009239">
    <property type="term" value="P:enterobactin biosynthetic process"/>
    <property type="evidence" value="ECO:0007669"/>
    <property type="project" value="TreeGrafter"/>
</dbReference>
<dbReference type="RefSeq" id="WP_139372963.1">
    <property type="nucleotide sequence ID" value="NZ_MWPQ01000078.1"/>
</dbReference>
<dbReference type="GO" id="GO:0031177">
    <property type="term" value="F:phosphopantetheine binding"/>
    <property type="evidence" value="ECO:0007669"/>
    <property type="project" value="TreeGrafter"/>
</dbReference>
<dbReference type="GO" id="GO:0009366">
    <property type="term" value="C:enterobactin synthetase complex"/>
    <property type="evidence" value="ECO:0007669"/>
    <property type="project" value="TreeGrafter"/>
</dbReference>
<keyword evidence="2" id="KW-0597">Phosphoprotein</keyword>
<dbReference type="InterPro" id="IPR001242">
    <property type="entry name" value="Condensation_dom"/>
</dbReference>
<dbReference type="Gene3D" id="2.30.38.10">
    <property type="entry name" value="Luciferase, Domain 3"/>
    <property type="match status" value="1"/>
</dbReference>
<dbReference type="InterPro" id="IPR010071">
    <property type="entry name" value="AA_adenyl_dom"/>
</dbReference>
<dbReference type="Gene3D" id="3.30.300.30">
    <property type="match status" value="1"/>
</dbReference>
<dbReference type="PANTHER" id="PTHR45527">
    <property type="entry name" value="NONRIBOSOMAL PEPTIDE SYNTHETASE"/>
    <property type="match status" value="1"/>
</dbReference>
<feature type="domain" description="AMP-dependent synthetase/ligase" evidence="3">
    <location>
        <begin position="516"/>
        <end position="863"/>
    </location>
</feature>
<reference evidence="5 6" key="1">
    <citation type="submission" date="2017-02" db="EMBL/GenBank/DDBJ databases">
        <title>Genome sequence of the nitrite-oxidizing bacterium Nitrobacter vulgaris strain Ab1.</title>
        <authorList>
            <person name="Mellbye B.L."/>
            <person name="Davis E.W."/>
            <person name="Spieck E."/>
            <person name="Chang J.H."/>
            <person name="Bottomley P.J."/>
            <person name="Sayavedra-Soto L.A."/>
        </authorList>
    </citation>
    <scope>NUCLEOTIDE SEQUENCE [LARGE SCALE GENOMIC DNA]</scope>
    <source>
        <strain evidence="5 6">Ab1</strain>
    </source>
</reference>
<evidence type="ECO:0000313" key="5">
    <source>
        <dbReference type="EMBL" id="OPH81286.1"/>
    </source>
</evidence>
<dbReference type="AlphaFoldDB" id="A0A1V4HTI3"/>
<evidence type="ECO:0008006" key="7">
    <source>
        <dbReference type="Google" id="ProtNLM"/>
    </source>
</evidence>
<dbReference type="FunFam" id="2.30.38.10:FF:000001">
    <property type="entry name" value="Non-ribosomal peptide synthetase PvdI"/>
    <property type="match status" value="1"/>
</dbReference>
<dbReference type="InterPro" id="IPR023213">
    <property type="entry name" value="CAT-like_dom_sf"/>
</dbReference>
<dbReference type="STRING" id="29421.B2M20_18565"/>
<dbReference type="Pfam" id="PF00501">
    <property type="entry name" value="AMP-binding"/>
    <property type="match status" value="1"/>
</dbReference>
<evidence type="ECO:0000259" key="4">
    <source>
        <dbReference type="Pfam" id="PF00668"/>
    </source>
</evidence>
<dbReference type="Pfam" id="PF00668">
    <property type="entry name" value="Condensation"/>
    <property type="match status" value="1"/>
</dbReference>